<dbReference type="InterPro" id="IPR000119">
    <property type="entry name" value="Hist_DNA-bd"/>
</dbReference>
<comment type="similarity">
    <text evidence="3">Belongs to the bacterial histone-like protein family.</text>
</comment>
<reference evidence="4 5" key="1">
    <citation type="submission" date="2019-01" db="EMBL/GenBank/DDBJ databases">
        <authorList>
            <consortium name="Pathogen Informatics"/>
        </authorList>
    </citation>
    <scope>NUCLEOTIDE SEQUENCE [LARGE SCALE GENOMIC DNA]</scope>
    <source>
        <strain evidence="4 5">NCTC10122</strain>
    </source>
</reference>
<dbReference type="Gene3D" id="4.10.520.10">
    <property type="entry name" value="IHF-like DNA-binding proteins"/>
    <property type="match status" value="1"/>
</dbReference>
<dbReference type="RefSeq" id="WP_129687902.1">
    <property type="nucleotide sequence ID" value="NZ_LR214970.1"/>
</dbReference>
<dbReference type="SMART" id="SM00411">
    <property type="entry name" value="BHL"/>
    <property type="match status" value="1"/>
</dbReference>
<dbReference type="GO" id="GO:0030261">
    <property type="term" value="P:chromosome condensation"/>
    <property type="evidence" value="ECO:0007669"/>
    <property type="project" value="UniProtKB-KW"/>
</dbReference>
<evidence type="ECO:0000256" key="3">
    <source>
        <dbReference type="RuleBase" id="RU003939"/>
    </source>
</evidence>
<dbReference type="SUPFAM" id="SSF47729">
    <property type="entry name" value="IHF-like DNA-binding proteins"/>
    <property type="match status" value="1"/>
</dbReference>
<name>A0A449A9Z2_9BACT</name>
<dbReference type="CDD" id="cd13831">
    <property type="entry name" value="HU"/>
    <property type="match status" value="1"/>
</dbReference>
<dbReference type="AlphaFoldDB" id="A0A449A9Z2"/>
<sequence>MTKKEFIIEVAEKMDVPVRIVNEFFDKFVLVLKDRLVEGEKVQLSALGTFETTERAGRTSINPFTKETVKIEPKKVIKFKPSKFLKETVK</sequence>
<dbReference type="InterPro" id="IPR010992">
    <property type="entry name" value="IHF-like_DNA-bd_dom_sf"/>
</dbReference>
<gene>
    <name evidence="4" type="ORF">NCTC10122_00687</name>
</gene>
<dbReference type="GO" id="GO:0030527">
    <property type="term" value="F:structural constituent of chromatin"/>
    <property type="evidence" value="ECO:0007669"/>
    <property type="project" value="InterPro"/>
</dbReference>
<accession>A0A449A9Z2</accession>
<evidence type="ECO:0000313" key="4">
    <source>
        <dbReference type="EMBL" id="VEU61095.1"/>
    </source>
</evidence>
<proteinExistence type="inferred from homology"/>
<dbReference type="Pfam" id="PF00216">
    <property type="entry name" value="Bac_DNA_binding"/>
    <property type="match status" value="1"/>
</dbReference>
<dbReference type="Proteomes" id="UP000290942">
    <property type="component" value="Chromosome"/>
</dbReference>
<dbReference type="EMBL" id="LR214970">
    <property type="protein sequence ID" value="VEU61095.1"/>
    <property type="molecule type" value="Genomic_DNA"/>
</dbReference>
<evidence type="ECO:0000256" key="1">
    <source>
        <dbReference type="ARBA" id="ARBA00023067"/>
    </source>
</evidence>
<dbReference type="PRINTS" id="PR01727">
    <property type="entry name" value="DNABINDINGHU"/>
</dbReference>
<keyword evidence="2 4" id="KW-0238">DNA-binding</keyword>
<dbReference type="GO" id="GO:0005829">
    <property type="term" value="C:cytosol"/>
    <property type="evidence" value="ECO:0007669"/>
    <property type="project" value="TreeGrafter"/>
</dbReference>
<evidence type="ECO:0000313" key="5">
    <source>
        <dbReference type="Proteomes" id="UP000290942"/>
    </source>
</evidence>
<evidence type="ECO:0000256" key="2">
    <source>
        <dbReference type="ARBA" id="ARBA00023125"/>
    </source>
</evidence>
<dbReference type="PANTHER" id="PTHR33175">
    <property type="entry name" value="DNA-BINDING PROTEIN HU"/>
    <property type="match status" value="1"/>
</dbReference>
<organism evidence="4 5">
    <name type="scientific">Mycoplasmopsis bovigenitalium</name>
    <dbReference type="NCBI Taxonomy" id="2112"/>
    <lineage>
        <taxon>Bacteria</taxon>
        <taxon>Bacillati</taxon>
        <taxon>Mycoplasmatota</taxon>
        <taxon>Mycoplasmoidales</taxon>
        <taxon>Metamycoplasmataceae</taxon>
        <taxon>Mycoplasmopsis</taxon>
    </lineage>
</organism>
<dbReference type="PANTHER" id="PTHR33175:SF3">
    <property type="entry name" value="DNA-BINDING PROTEIN HU-BETA"/>
    <property type="match status" value="1"/>
</dbReference>
<keyword evidence="1" id="KW-0226">DNA condensation</keyword>
<protein>
    <submittedName>
        <fullName evidence="4">DNA-binding protein HU</fullName>
    </submittedName>
</protein>
<dbReference type="GO" id="GO:0003677">
    <property type="term" value="F:DNA binding"/>
    <property type="evidence" value="ECO:0007669"/>
    <property type="project" value="UniProtKB-KW"/>
</dbReference>